<evidence type="ECO:0000313" key="3">
    <source>
        <dbReference type="EMBL" id="KAF2835961.1"/>
    </source>
</evidence>
<proteinExistence type="predicted"/>
<dbReference type="Pfam" id="PF01369">
    <property type="entry name" value="Sec7"/>
    <property type="match status" value="1"/>
</dbReference>
<comment type="caution">
    <text evidence="3">The sequence shown here is derived from an EMBL/GenBank/DDBJ whole genome shotgun (WGS) entry which is preliminary data.</text>
</comment>
<keyword evidence="4" id="KW-1185">Reference proteome</keyword>
<dbReference type="InterPro" id="IPR035999">
    <property type="entry name" value="Sec7_dom_sf"/>
</dbReference>
<feature type="region of interest" description="Disordered" evidence="1">
    <location>
        <begin position="578"/>
        <end position="608"/>
    </location>
</feature>
<organism evidence="3 4">
    <name type="scientific">Patellaria atrata CBS 101060</name>
    <dbReference type="NCBI Taxonomy" id="1346257"/>
    <lineage>
        <taxon>Eukaryota</taxon>
        <taxon>Fungi</taxon>
        <taxon>Dikarya</taxon>
        <taxon>Ascomycota</taxon>
        <taxon>Pezizomycotina</taxon>
        <taxon>Dothideomycetes</taxon>
        <taxon>Dothideomycetes incertae sedis</taxon>
        <taxon>Patellariales</taxon>
        <taxon>Patellariaceae</taxon>
        <taxon>Patellaria</taxon>
    </lineage>
</organism>
<feature type="region of interest" description="Disordered" evidence="1">
    <location>
        <begin position="346"/>
        <end position="497"/>
    </location>
</feature>
<dbReference type="PANTHER" id="PTHR10663">
    <property type="entry name" value="GUANYL-NUCLEOTIDE EXCHANGE FACTOR"/>
    <property type="match status" value="1"/>
</dbReference>
<feature type="compositionally biased region" description="Basic residues" evidence="1">
    <location>
        <begin position="464"/>
        <end position="476"/>
    </location>
</feature>
<gene>
    <name evidence="3" type="ORF">M501DRAFT_941149</name>
</gene>
<feature type="compositionally biased region" description="Pro residues" evidence="1">
    <location>
        <begin position="286"/>
        <end position="298"/>
    </location>
</feature>
<feature type="compositionally biased region" description="Basic and acidic residues" evidence="1">
    <location>
        <begin position="130"/>
        <end position="148"/>
    </location>
</feature>
<dbReference type="SUPFAM" id="SSF48425">
    <property type="entry name" value="Sec7 domain"/>
    <property type="match status" value="1"/>
</dbReference>
<feature type="region of interest" description="Disordered" evidence="1">
    <location>
        <begin position="237"/>
        <end position="326"/>
    </location>
</feature>
<dbReference type="InterPro" id="IPR011993">
    <property type="entry name" value="PH-like_dom_sf"/>
</dbReference>
<protein>
    <recommendedName>
        <fullName evidence="2">SEC7 domain-containing protein</fullName>
    </recommendedName>
</protein>
<feature type="region of interest" description="Disordered" evidence="1">
    <location>
        <begin position="961"/>
        <end position="1026"/>
    </location>
</feature>
<evidence type="ECO:0000259" key="2">
    <source>
        <dbReference type="PROSITE" id="PS50190"/>
    </source>
</evidence>
<feature type="compositionally biased region" description="Low complexity" evidence="1">
    <location>
        <begin position="439"/>
        <end position="450"/>
    </location>
</feature>
<accession>A0A9P4VK40</accession>
<feature type="compositionally biased region" description="Basic and acidic residues" evidence="1">
    <location>
        <begin position="1"/>
        <end position="11"/>
    </location>
</feature>
<dbReference type="Gene3D" id="2.30.29.30">
    <property type="entry name" value="Pleckstrin-homology domain (PH domain)/Phosphotyrosine-binding domain (PTB)"/>
    <property type="match status" value="1"/>
</dbReference>
<feature type="region of interest" description="Disordered" evidence="1">
    <location>
        <begin position="1545"/>
        <end position="1575"/>
    </location>
</feature>
<feature type="compositionally biased region" description="Polar residues" evidence="1">
    <location>
        <begin position="237"/>
        <end position="248"/>
    </location>
</feature>
<dbReference type="GO" id="GO:0032012">
    <property type="term" value="P:regulation of ARF protein signal transduction"/>
    <property type="evidence" value="ECO:0007669"/>
    <property type="project" value="InterPro"/>
</dbReference>
<feature type="compositionally biased region" description="Polar residues" evidence="1">
    <location>
        <begin position="1137"/>
        <end position="1146"/>
    </location>
</feature>
<evidence type="ECO:0000313" key="4">
    <source>
        <dbReference type="Proteomes" id="UP000799429"/>
    </source>
</evidence>
<dbReference type="PANTHER" id="PTHR10663:SF373">
    <property type="entry name" value="PH AND SEC7 DOMAIN-CONTAINING PROTEIN C11E3.11C"/>
    <property type="match status" value="1"/>
</dbReference>
<feature type="compositionally biased region" description="Polar residues" evidence="1">
    <location>
        <begin position="412"/>
        <end position="433"/>
    </location>
</feature>
<name>A0A9P4VK40_9PEZI</name>
<evidence type="ECO:0000256" key="1">
    <source>
        <dbReference type="SAM" id="MobiDB-lite"/>
    </source>
</evidence>
<dbReference type="InterPro" id="IPR000904">
    <property type="entry name" value="Sec7_dom"/>
</dbReference>
<dbReference type="OrthoDB" id="2157641at2759"/>
<feature type="compositionally biased region" description="Pro residues" evidence="1">
    <location>
        <begin position="346"/>
        <end position="356"/>
    </location>
</feature>
<dbReference type="InterPro" id="IPR023394">
    <property type="entry name" value="Sec7_C_sf"/>
</dbReference>
<feature type="compositionally biased region" description="Low complexity" evidence="1">
    <location>
        <begin position="1548"/>
        <end position="1559"/>
    </location>
</feature>
<dbReference type="SUPFAM" id="SSF50729">
    <property type="entry name" value="PH domain-like"/>
    <property type="match status" value="1"/>
</dbReference>
<feature type="region of interest" description="Disordered" evidence="1">
    <location>
        <begin position="621"/>
        <end position="728"/>
    </location>
</feature>
<dbReference type="SMART" id="SM00222">
    <property type="entry name" value="Sec7"/>
    <property type="match status" value="1"/>
</dbReference>
<dbReference type="Proteomes" id="UP000799429">
    <property type="component" value="Unassembled WGS sequence"/>
</dbReference>
<dbReference type="InterPro" id="IPR041681">
    <property type="entry name" value="PH_9"/>
</dbReference>
<dbReference type="PROSITE" id="PS50190">
    <property type="entry name" value="SEC7"/>
    <property type="match status" value="1"/>
</dbReference>
<feature type="domain" description="SEC7" evidence="2">
    <location>
        <begin position="794"/>
        <end position="977"/>
    </location>
</feature>
<feature type="compositionally biased region" description="Pro residues" evidence="1">
    <location>
        <begin position="483"/>
        <end position="494"/>
    </location>
</feature>
<reference evidence="3" key="1">
    <citation type="journal article" date="2020" name="Stud. Mycol.">
        <title>101 Dothideomycetes genomes: a test case for predicting lifestyles and emergence of pathogens.</title>
        <authorList>
            <person name="Haridas S."/>
            <person name="Albert R."/>
            <person name="Binder M."/>
            <person name="Bloem J."/>
            <person name="Labutti K."/>
            <person name="Salamov A."/>
            <person name="Andreopoulos B."/>
            <person name="Baker S."/>
            <person name="Barry K."/>
            <person name="Bills G."/>
            <person name="Bluhm B."/>
            <person name="Cannon C."/>
            <person name="Castanera R."/>
            <person name="Culley D."/>
            <person name="Daum C."/>
            <person name="Ezra D."/>
            <person name="Gonzalez J."/>
            <person name="Henrissat B."/>
            <person name="Kuo A."/>
            <person name="Liang C."/>
            <person name="Lipzen A."/>
            <person name="Lutzoni F."/>
            <person name="Magnuson J."/>
            <person name="Mondo S."/>
            <person name="Nolan M."/>
            <person name="Ohm R."/>
            <person name="Pangilinan J."/>
            <person name="Park H.-J."/>
            <person name="Ramirez L."/>
            <person name="Alfaro M."/>
            <person name="Sun H."/>
            <person name="Tritt A."/>
            <person name="Yoshinaga Y."/>
            <person name="Zwiers L.-H."/>
            <person name="Turgeon B."/>
            <person name="Goodwin S."/>
            <person name="Spatafora J."/>
            <person name="Crous P."/>
            <person name="Grigoriev I."/>
        </authorList>
    </citation>
    <scope>NUCLEOTIDE SEQUENCE</scope>
    <source>
        <strain evidence="3">CBS 101060</strain>
    </source>
</reference>
<dbReference type="GO" id="GO:0005085">
    <property type="term" value="F:guanyl-nucleotide exchange factor activity"/>
    <property type="evidence" value="ECO:0007669"/>
    <property type="project" value="InterPro"/>
</dbReference>
<feature type="compositionally biased region" description="Polar residues" evidence="1">
    <location>
        <begin position="689"/>
        <end position="703"/>
    </location>
</feature>
<feature type="compositionally biased region" description="Acidic residues" evidence="1">
    <location>
        <begin position="790"/>
        <end position="809"/>
    </location>
</feature>
<sequence length="1575" mass="173153">MAANGHPRDESPPSTPRLQKGKMPKSLITQDYGQQTFFEDVTPVDYRSSRDSHDLSLGAGTRDSVVDNMLLSLDQILPGGGMFGGAQEVLYSAYDHEDVFTANGHQGNQATSHPSRHRGHTYTSSFSSDYDPHYEDRFSRNQSRERRSNSSSNIPTNIRKTELTRGASLGSVRVSNDTIRKGYDNKGTTHSRGGTKKGSKSSGSSSVDYGHSVAARTSRLGNRSQSFDHTFEHRMISSSPVKLTQSSILDRGRPSPLTYNSYDAAPTPTVPAGPRRYQESPASSPMYPPQPSYPPPKAPGSSRRDSIKSPTNKGPWKSKSDTVDQSMRSQANDFFNAANFRDLPPLPGFIDPPAPSPTVATRKPSMVAPSPANPPKDRHGFFRRLFGSSRHDGPFHTTAPTYSDMPVPPQILPQTSHSYAGSRPKTQTGQNHIAAQMKSSPGGPFQQSGSDQKEKQRPATTPTLHKKQSFFRRRKKSFVEESSPPPVPDLPPPLRISDVLPQQSASTSSLRKVMDPFFADHGSPTDVTPREAYFDSREHQLTMEEAIKEGHSWDPLQGFSPGYIPHHDAKVRTVRPVSREMQKSGPTSNVEPVMISHAGTTDSPKFKLKVKRGRVNPVMHDDTFLADSSGNEDKSGGPSPAARSPTLPKPAQERRPSTSPTSPPYTMHNAENTPLPRKANIGEKRSELLSPTTREVPKTSSSTDFEDDGWVITTPSKNVSSERGAAGKQHRVWLEATSSEENLAKPDLLALPLEGARTSDKAVVAGDEPSPTSASDVFQSATSLPVVQVEGDEVSETADGTAEDENEPTPEDRERAQKIYDGDEEFITKDRVTAWLGETTVTSSRTRKAYLELYDFNGLNILSSLRELCSKLVLKAETQQLDRVVTDFSRRWCACNPNHGFKDEDVVHTICFSLLLLNTDLHVASQDTKMTRQTYVKNTTPTLVSTVRTAMRFAALESAHETARDIGNQGRSSIARTGPSSSGPSSPTLPQNVDEGKPSLEKKRSRNRLSIRPLTHRNDSDGANPDSAALDGCNILVNAPHEGSLRSWEFQIEIVLKEHYNSIKNQPLPLHGVTEKRLLEQRSNNNLSVMTGTFLRRSPSVLSKAPSDSISFQGRSSELRSASSRWQKNRSRPRFYPSSTMGSSRTSLDEASVWSPTGSSSWSKYSFGKTQPSSMSVDSFGSQFTTGDYQQSIGFANALSHAITRDEANAAAPKDEDFMRVAPLLDDESLELAGAPWAKEGILKHKHHIAAGNRKAKDRNWNERFAVIEKGWMRLFSFNANSKSLRLKSKLRPAGGVVGGGNWTENAESLNQFLLRHAHASALPPPGCSKSRPHVFALTFPDGAIHLFQVGTPEIVKEFVSTANYWAARLSKEPLVGGVSNIEYGWSENVINMALIRPESETRSGRAHSNSLILQGRPSLQNSIRNSVDQATGGSTVRARLPGDKVNITRWDPPQPSVMASTLMEVDQLKTLTDHVVNLKDELTKHNELLAPMQIAFSPRHPNSTKAMTNWQKKSHHLLREIVRFSTYVDALNLAQTTKEKIYATRPTTADGNTDADANASKEEHDDFVSVGPAT</sequence>
<feature type="compositionally biased region" description="Polar residues" evidence="1">
    <location>
        <begin position="103"/>
        <end position="113"/>
    </location>
</feature>
<feature type="compositionally biased region" description="Low complexity" evidence="1">
    <location>
        <begin position="1152"/>
        <end position="1166"/>
    </location>
</feature>
<feature type="region of interest" description="Disordered" evidence="1">
    <location>
        <begin position="1"/>
        <end position="34"/>
    </location>
</feature>
<feature type="region of interest" description="Disordered" evidence="1">
    <location>
        <begin position="787"/>
        <end position="814"/>
    </location>
</feature>
<feature type="region of interest" description="Disordered" evidence="1">
    <location>
        <begin position="1121"/>
        <end position="1166"/>
    </location>
</feature>
<dbReference type="Pfam" id="PF15410">
    <property type="entry name" value="PH_9"/>
    <property type="match status" value="1"/>
</dbReference>
<dbReference type="EMBL" id="MU006106">
    <property type="protein sequence ID" value="KAF2835961.1"/>
    <property type="molecule type" value="Genomic_DNA"/>
</dbReference>
<dbReference type="Gene3D" id="1.10.1000.11">
    <property type="entry name" value="Arf Nucleotide-binding Site Opener,domain 2"/>
    <property type="match status" value="1"/>
</dbReference>
<feature type="region of interest" description="Disordered" evidence="1">
    <location>
        <begin position="102"/>
        <end position="209"/>
    </location>
</feature>
<feature type="compositionally biased region" description="Low complexity" evidence="1">
    <location>
        <begin position="657"/>
        <end position="666"/>
    </location>
</feature>